<dbReference type="PROSITE" id="PS51202">
    <property type="entry name" value="RCK_C"/>
    <property type="match status" value="1"/>
</dbReference>
<keyword evidence="2" id="KW-1133">Transmembrane helix</keyword>
<dbReference type="Gene3D" id="1.10.287.70">
    <property type="match status" value="1"/>
</dbReference>
<sequence>MPFLLRILGRVRASQARLLATLAVASVLAGAVAFSLAEHVSLGIGLYWAITTATTVGYGDVTPHNTAGRIIAVAVMLTAIPLAGGVFAVVAAQITASRLGRLLTVTIAESDTGFVALVGSHRALGRIAEELVRAGERVRIVASQPIAGLGIRAEQIQADPTDEGSLRRVHLERASRIIVAGSDDAESLLVAVLVRELAPTVPVLVAAASAKVREALGGLGVQASIAVDELLAHTLAKGAETPHAGNLLLELVASERVRLVELPVTDALVGMTLDDAGDRLGGLVIGRVRGDRVELAVGIGSESLAAGDRVVVVSERQPSAPSEPGA</sequence>
<protein>
    <submittedName>
        <fullName evidence="4">Ion transport 2 domain protein</fullName>
    </submittedName>
</protein>
<keyword evidence="2" id="KW-0472">Membrane</keyword>
<feature type="domain" description="RCK C-terminal" evidence="3">
    <location>
        <begin position="247"/>
        <end position="326"/>
    </location>
</feature>
<keyword evidence="5" id="KW-1185">Reference proteome</keyword>
<dbReference type="GO" id="GO:0008324">
    <property type="term" value="F:monoatomic cation transmembrane transporter activity"/>
    <property type="evidence" value="ECO:0007669"/>
    <property type="project" value="InterPro"/>
</dbReference>
<dbReference type="SUPFAM" id="SSF81324">
    <property type="entry name" value="Voltage-gated potassium channels"/>
    <property type="match status" value="1"/>
</dbReference>
<dbReference type="OrthoDB" id="9799090at2"/>
<dbReference type="InterPro" id="IPR003148">
    <property type="entry name" value="RCK_N"/>
</dbReference>
<evidence type="ECO:0000259" key="3">
    <source>
        <dbReference type="PROSITE" id="PS51202"/>
    </source>
</evidence>
<dbReference type="SUPFAM" id="SSF116726">
    <property type="entry name" value="TrkA C-terminal domain-like"/>
    <property type="match status" value="1"/>
</dbReference>
<evidence type="ECO:0000256" key="2">
    <source>
        <dbReference type="SAM" id="Phobius"/>
    </source>
</evidence>
<dbReference type="STRING" id="525909.Afer_0605"/>
<evidence type="ECO:0000256" key="1">
    <source>
        <dbReference type="ARBA" id="ARBA00004651"/>
    </source>
</evidence>
<dbReference type="AlphaFoldDB" id="C7LXV1"/>
<dbReference type="Pfam" id="PF02254">
    <property type="entry name" value="TrkA_N"/>
    <property type="match status" value="1"/>
</dbReference>
<name>C7LXV1_ACIFD</name>
<dbReference type="SUPFAM" id="SSF51735">
    <property type="entry name" value="NAD(P)-binding Rossmann-fold domains"/>
    <property type="match status" value="1"/>
</dbReference>
<proteinExistence type="predicted"/>
<evidence type="ECO:0000313" key="4">
    <source>
        <dbReference type="EMBL" id="ACU53559.1"/>
    </source>
</evidence>
<dbReference type="PANTHER" id="PTHR43833">
    <property type="entry name" value="POTASSIUM CHANNEL PROTEIN 2-RELATED-RELATED"/>
    <property type="match status" value="1"/>
</dbReference>
<gene>
    <name evidence="4" type="ordered locus">Afer_0605</name>
</gene>
<dbReference type="EMBL" id="CP001631">
    <property type="protein sequence ID" value="ACU53559.1"/>
    <property type="molecule type" value="Genomic_DNA"/>
</dbReference>
<dbReference type="Pfam" id="PF07885">
    <property type="entry name" value="Ion_trans_2"/>
    <property type="match status" value="1"/>
</dbReference>
<organism evidence="4 5">
    <name type="scientific">Acidimicrobium ferrooxidans (strain DSM 10331 / JCM 15462 / NBRC 103882 / ICP)</name>
    <dbReference type="NCBI Taxonomy" id="525909"/>
    <lineage>
        <taxon>Bacteria</taxon>
        <taxon>Bacillati</taxon>
        <taxon>Actinomycetota</taxon>
        <taxon>Acidimicrobiia</taxon>
        <taxon>Acidimicrobiales</taxon>
        <taxon>Acidimicrobiaceae</taxon>
        <taxon>Acidimicrobium</taxon>
    </lineage>
</organism>
<feature type="transmembrane region" description="Helical" evidence="2">
    <location>
        <begin position="70"/>
        <end position="92"/>
    </location>
</feature>
<comment type="subcellular location">
    <subcellularLocation>
        <location evidence="1">Cell membrane</location>
        <topology evidence="1">Multi-pass membrane protein</topology>
    </subcellularLocation>
</comment>
<dbReference type="Gene3D" id="3.40.50.720">
    <property type="entry name" value="NAD(P)-binding Rossmann-like Domain"/>
    <property type="match status" value="1"/>
</dbReference>
<reference evidence="4 5" key="1">
    <citation type="journal article" date="2009" name="Stand. Genomic Sci.">
        <title>Complete genome sequence of Acidimicrobium ferrooxidans type strain (ICP).</title>
        <authorList>
            <person name="Clum A."/>
            <person name="Nolan M."/>
            <person name="Lang E."/>
            <person name="Glavina Del Rio T."/>
            <person name="Tice H."/>
            <person name="Copeland A."/>
            <person name="Cheng J.F."/>
            <person name="Lucas S."/>
            <person name="Chen F."/>
            <person name="Bruce D."/>
            <person name="Goodwin L."/>
            <person name="Pitluck S."/>
            <person name="Ivanova N."/>
            <person name="Mavrommatis K."/>
            <person name="Mikhailova N."/>
            <person name="Pati A."/>
            <person name="Chen A."/>
            <person name="Palaniappan K."/>
            <person name="Goker M."/>
            <person name="Spring S."/>
            <person name="Land M."/>
            <person name="Hauser L."/>
            <person name="Chang Y.J."/>
            <person name="Jeffries C.C."/>
            <person name="Chain P."/>
            <person name="Bristow J."/>
            <person name="Eisen J.A."/>
            <person name="Markowitz V."/>
            <person name="Hugenholtz P."/>
            <person name="Kyrpides N.C."/>
            <person name="Klenk H.P."/>
            <person name="Lapidus A."/>
        </authorList>
    </citation>
    <scope>NUCLEOTIDE SEQUENCE [LARGE SCALE GENOMIC DNA]</scope>
    <source>
        <strain evidence="5">DSM 10331 / JCM 15462 / NBRC 103882 / ICP</strain>
    </source>
</reference>
<dbReference type="InterPro" id="IPR006037">
    <property type="entry name" value="RCK_C"/>
</dbReference>
<accession>C7LXV1</accession>
<dbReference type="KEGG" id="afo:Afer_0605"/>
<dbReference type="InterPro" id="IPR036721">
    <property type="entry name" value="RCK_C_sf"/>
</dbReference>
<dbReference type="InterPro" id="IPR036291">
    <property type="entry name" value="NAD(P)-bd_dom_sf"/>
</dbReference>
<dbReference type="RefSeq" id="WP_015798054.1">
    <property type="nucleotide sequence ID" value="NC_013124.1"/>
</dbReference>
<keyword evidence="2" id="KW-0812">Transmembrane</keyword>
<dbReference type="InterPro" id="IPR050721">
    <property type="entry name" value="Trk_Ktr_HKT_K-transport"/>
</dbReference>
<dbReference type="InterPro" id="IPR013099">
    <property type="entry name" value="K_chnl_dom"/>
</dbReference>
<dbReference type="eggNOG" id="COG1226">
    <property type="taxonomic scope" value="Bacteria"/>
</dbReference>
<dbReference type="Proteomes" id="UP000000771">
    <property type="component" value="Chromosome"/>
</dbReference>
<dbReference type="GO" id="GO:0006813">
    <property type="term" value="P:potassium ion transport"/>
    <property type="evidence" value="ECO:0007669"/>
    <property type="project" value="InterPro"/>
</dbReference>
<evidence type="ECO:0000313" key="5">
    <source>
        <dbReference type="Proteomes" id="UP000000771"/>
    </source>
</evidence>
<dbReference type="HOGENOM" id="CLU_851592_0_0_11"/>
<dbReference type="GO" id="GO:0005886">
    <property type="term" value="C:plasma membrane"/>
    <property type="evidence" value="ECO:0007669"/>
    <property type="project" value="UniProtKB-SubCell"/>
</dbReference>